<dbReference type="OrthoDB" id="9398481at2759"/>
<organism evidence="1 2">
    <name type="scientific">Hirundo rustica rustica</name>
    <dbReference type="NCBI Taxonomy" id="333673"/>
    <lineage>
        <taxon>Eukaryota</taxon>
        <taxon>Metazoa</taxon>
        <taxon>Chordata</taxon>
        <taxon>Craniata</taxon>
        <taxon>Vertebrata</taxon>
        <taxon>Euteleostomi</taxon>
        <taxon>Archelosauria</taxon>
        <taxon>Archosauria</taxon>
        <taxon>Dinosauria</taxon>
        <taxon>Saurischia</taxon>
        <taxon>Theropoda</taxon>
        <taxon>Coelurosauria</taxon>
        <taxon>Aves</taxon>
        <taxon>Neognathae</taxon>
        <taxon>Neoaves</taxon>
        <taxon>Telluraves</taxon>
        <taxon>Australaves</taxon>
        <taxon>Passeriformes</taxon>
        <taxon>Sylvioidea</taxon>
        <taxon>Hirundinidae</taxon>
        <taxon>Hirundo</taxon>
    </lineage>
</organism>
<dbReference type="STRING" id="333673.A0A3M0JLF0"/>
<gene>
    <name evidence="1" type="ORF">DUI87_21023</name>
</gene>
<comment type="caution">
    <text evidence="1">The sequence shown here is derived from an EMBL/GenBank/DDBJ whole genome shotgun (WGS) entry which is preliminary data.</text>
</comment>
<reference evidence="1 2" key="1">
    <citation type="submission" date="2018-07" db="EMBL/GenBank/DDBJ databases">
        <title>A high quality draft genome assembly of the barn swallow (H. rustica rustica).</title>
        <authorList>
            <person name="Formenti G."/>
            <person name="Chiara M."/>
            <person name="Poveda L."/>
            <person name="Francoijs K.-J."/>
            <person name="Bonisoli-Alquati A."/>
            <person name="Canova L."/>
            <person name="Gianfranceschi L."/>
            <person name="Horner D.S."/>
            <person name="Saino N."/>
        </authorList>
    </citation>
    <scope>NUCLEOTIDE SEQUENCE [LARGE SCALE GENOMIC DNA]</scope>
    <source>
        <strain evidence="1">Chelidonia</strain>
        <tissue evidence="1">Blood</tissue>
    </source>
</reference>
<dbReference type="EMBL" id="QRBI01000134">
    <property type="protein sequence ID" value="RMC01862.1"/>
    <property type="molecule type" value="Genomic_DNA"/>
</dbReference>
<evidence type="ECO:0000313" key="2">
    <source>
        <dbReference type="Proteomes" id="UP000269221"/>
    </source>
</evidence>
<name>A0A3M0JLF0_HIRRU</name>
<protein>
    <submittedName>
        <fullName evidence="1">Uncharacterized protein</fullName>
    </submittedName>
</protein>
<evidence type="ECO:0000313" key="1">
    <source>
        <dbReference type="EMBL" id="RMC01862.1"/>
    </source>
</evidence>
<dbReference type="Proteomes" id="UP000269221">
    <property type="component" value="Unassembled WGS sequence"/>
</dbReference>
<proteinExistence type="predicted"/>
<keyword evidence="2" id="KW-1185">Reference proteome</keyword>
<sequence length="178" mass="18988">MCPQLMPESLTKLCFLLEGRILGPWVSCSQSSSNVLQHITKLSFASGTSCPLPLAPHIQLIPDPMEPALTITGLTDFAVQVRPSPPACMRSVAGGPLTAKLPTSVQERRNEREAVGSVCRRAASAVNQISALTSWQAELRRITLVFAARESFTPVLGVPGVPIRGTLTLDLSNASWGA</sequence>
<dbReference type="AlphaFoldDB" id="A0A3M0JLF0"/>
<accession>A0A3M0JLF0</accession>